<dbReference type="PANTHER" id="PTHR43777">
    <property type="entry name" value="MOLYBDENUM COFACTOR CYTIDYLYLTRANSFERASE"/>
    <property type="match status" value="1"/>
</dbReference>
<dbReference type="Pfam" id="PF12804">
    <property type="entry name" value="NTP_transf_3"/>
    <property type="match status" value="1"/>
</dbReference>
<dbReference type="Gene3D" id="3.90.550.10">
    <property type="entry name" value="Spore Coat Polysaccharide Biosynthesis Protein SpsA, Chain A"/>
    <property type="match status" value="1"/>
</dbReference>
<dbReference type="InterPro" id="IPR025877">
    <property type="entry name" value="MobA-like_NTP_Trfase"/>
</dbReference>
<dbReference type="AlphaFoldDB" id="A0A7W5A8J2"/>
<dbReference type="InterPro" id="IPR029044">
    <property type="entry name" value="Nucleotide-diphossugar_trans"/>
</dbReference>
<feature type="domain" description="MobA-like NTP transferase" evidence="1">
    <location>
        <begin position="6"/>
        <end position="162"/>
    </location>
</feature>
<sequence length="182" mass="19036">MTMVAGLLLAAGAGRRMGMPKALVDDWLVRSIAVLREGGCDDVVVVLGASAEEARERLAADQRVIVAEGWDEGMGVSLRAGLDSLEADVEAAVVHLVDLPDVGADVVRRVILTSSTTEAAEELARAAYDGVPGHPVLIGRAHWAGVVEAAVGDQGARGYLKTRDVRLVECGDLAGGDDVDRR</sequence>
<dbReference type="GO" id="GO:0016779">
    <property type="term" value="F:nucleotidyltransferase activity"/>
    <property type="evidence" value="ECO:0007669"/>
    <property type="project" value="UniProtKB-KW"/>
</dbReference>
<dbReference type="EMBL" id="JACHXG010000012">
    <property type="protein sequence ID" value="MBB3091611.1"/>
    <property type="molecule type" value="Genomic_DNA"/>
</dbReference>
<name>A0A7W5A8J2_9ACTN</name>
<reference evidence="2 3" key="1">
    <citation type="submission" date="2020-08" db="EMBL/GenBank/DDBJ databases">
        <title>Genomic Encyclopedia of Type Strains, Phase III (KMG-III): the genomes of soil and plant-associated and newly described type strains.</title>
        <authorList>
            <person name="Whitman W."/>
        </authorList>
    </citation>
    <scope>NUCLEOTIDE SEQUENCE [LARGE SCALE GENOMIC DNA]</scope>
    <source>
        <strain evidence="2 3">CECT 3302</strain>
    </source>
</reference>
<proteinExistence type="predicted"/>
<dbReference type="SUPFAM" id="SSF53448">
    <property type="entry name" value="Nucleotide-diphospho-sugar transferases"/>
    <property type="match status" value="1"/>
</dbReference>
<gene>
    <name evidence="2" type="ORF">FHS12_004586</name>
</gene>
<protein>
    <submittedName>
        <fullName evidence="2">CTP:molybdopterin cytidylyltransferase MocA</fullName>
    </submittedName>
</protein>
<keyword evidence="3" id="KW-1185">Reference proteome</keyword>
<evidence type="ECO:0000313" key="2">
    <source>
        <dbReference type="EMBL" id="MBB3091611.1"/>
    </source>
</evidence>
<dbReference type="PANTHER" id="PTHR43777:SF1">
    <property type="entry name" value="MOLYBDENUM COFACTOR CYTIDYLYLTRANSFERASE"/>
    <property type="match status" value="1"/>
</dbReference>
<dbReference type="Proteomes" id="UP000577707">
    <property type="component" value="Unassembled WGS sequence"/>
</dbReference>
<evidence type="ECO:0000313" key="3">
    <source>
        <dbReference type="Proteomes" id="UP000577707"/>
    </source>
</evidence>
<organism evidence="2 3">
    <name type="scientific">Nocardioides albus</name>
    <dbReference type="NCBI Taxonomy" id="1841"/>
    <lineage>
        <taxon>Bacteria</taxon>
        <taxon>Bacillati</taxon>
        <taxon>Actinomycetota</taxon>
        <taxon>Actinomycetes</taxon>
        <taxon>Propionibacteriales</taxon>
        <taxon>Nocardioidaceae</taxon>
        <taxon>Nocardioides</taxon>
    </lineage>
</organism>
<keyword evidence="2" id="KW-0808">Transferase</keyword>
<keyword evidence="2" id="KW-0548">Nucleotidyltransferase</keyword>
<comment type="caution">
    <text evidence="2">The sequence shown here is derived from an EMBL/GenBank/DDBJ whole genome shotgun (WGS) entry which is preliminary data.</text>
</comment>
<accession>A0A7W5A8J2</accession>
<evidence type="ECO:0000259" key="1">
    <source>
        <dbReference type="Pfam" id="PF12804"/>
    </source>
</evidence>